<reference evidence="5" key="1">
    <citation type="submission" date="2021-01" db="EMBL/GenBank/DDBJ databases">
        <title>Description of Breznakiella homolactica.</title>
        <authorList>
            <person name="Song Y."/>
            <person name="Brune A."/>
        </authorList>
    </citation>
    <scope>NUCLEOTIDE SEQUENCE</scope>
    <source>
        <strain evidence="5">RmG30</strain>
    </source>
</reference>
<evidence type="ECO:0000256" key="2">
    <source>
        <dbReference type="ARBA" id="ARBA00023125"/>
    </source>
</evidence>
<evidence type="ECO:0000259" key="4">
    <source>
        <dbReference type="PROSITE" id="PS50995"/>
    </source>
</evidence>
<organism evidence="5 6">
    <name type="scientific">Breznakiella homolactica</name>
    <dbReference type="NCBI Taxonomy" id="2798577"/>
    <lineage>
        <taxon>Bacteria</taxon>
        <taxon>Pseudomonadati</taxon>
        <taxon>Spirochaetota</taxon>
        <taxon>Spirochaetia</taxon>
        <taxon>Spirochaetales</taxon>
        <taxon>Breznakiellaceae</taxon>
        <taxon>Breznakiella</taxon>
    </lineage>
</organism>
<dbReference type="RefSeq" id="WP_215625872.1">
    <property type="nucleotide sequence ID" value="NZ_CP067089.2"/>
</dbReference>
<dbReference type="KEGG" id="bhc:JFL75_16760"/>
<dbReference type="SMART" id="SM00347">
    <property type="entry name" value="HTH_MARR"/>
    <property type="match status" value="1"/>
</dbReference>
<feature type="domain" description="HTH marR-type" evidence="4">
    <location>
        <begin position="3"/>
        <end position="137"/>
    </location>
</feature>
<dbReference type="SUPFAM" id="SSF46785">
    <property type="entry name" value="Winged helix' DNA-binding domain"/>
    <property type="match status" value="1"/>
</dbReference>
<keyword evidence="1" id="KW-0805">Transcription regulation</keyword>
<dbReference type="PROSITE" id="PS50995">
    <property type="entry name" value="HTH_MARR_2"/>
    <property type="match status" value="1"/>
</dbReference>
<keyword evidence="6" id="KW-1185">Reference proteome</keyword>
<evidence type="ECO:0000313" key="5">
    <source>
        <dbReference type="EMBL" id="QQO08566.1"/>
    </source>
</evidence>
<keyword evidence="3" id="KW-0804">Transcription</keyword>
<dbReference type="PANTHER" id="PTHR42756:SF1">
    <property type="entry name" value="TRANSCRIPTIONAL REPRESSOR OF EMRAB OPERON"/>
    <property type="match status" value="1"/>
</dbReference>
<dbReference type="Gene3D" id="1.10.10.10">
    <property type="entry name" value="Winged helix-like DNA-binding domain superfamily/Winged helix DNA-binding domain"/>
    <property type="match status" value="1"/>
</dbReference>
<evidence type="ECO:0000313" key="6">
    <source>
        <dbReference type="Proteomes" id="UP000595917"/>
    </source>
</evidence>
<gene>
    <name evidence="5" type="ORF">JFL75_16760</name>
</gene>
<sequence>MIEQEAAQRLIVCAALLKRTWRLFPRAESELTEERFQCLRRLSAHTGVTLSDLSDEIAISPSSLCIMLKKLEEEGLVERERELRDRRKVCYRITSLGVSSVNGEQQRRLDFLARVLQKTVPEEERQRLIPVLDELESVLRQITAPGDR</sequence>
<dbReference type="InterPro" id="IPR036390">
    <property type="entry name" value="WH_DNA-bd_sf"/>
</dbReference>
<dbReference type="PANTHER" id="PTHR42756">
    <property type="entry name" value="TRANSCRIPTIONAL REGULATOR, MARR"/>
    <property type="match status" value="1"/>
</dbReference>
<accession>A0A7T7XLH9</accession>
<protein>
    <submittedName>
        <fullName evidence="5">Winged helix-turn-helix transcriptional regulator</fullName>
    </submittedName>
</protein>
<evidence type="ECO:0000256" key="3">
    <source>
        <dbReference type="ARBA" id="ARBA00023163"/>
    </source>
</evidence>
<dbReference type="InterPro" id="IPR000835">
    <property type="entry name" value="HTH_MarR-typ"/>
</dbReference>
<name>A0A7T7XLH9_9SPIR</name>
<keyword evidence="2" id="KW-0238">DNA-binding</keyword>
<dbReference type="Pfam" id="PF01047">
    <property type="entry name" value="MarR"/>
    <property type="match status" value="1"/>
</dbReference>
<evidence type="ECO:0000256" key="1">
    <source>
        <dbReference type="ARBA" id="ARBA00023015"/>
    </source>
</evidence>
<dbReference type="GO" id="GO:0003700">
    <property type="term" value="F:DNA-binding transcription factor activity"/>
    <property type="evidence" value="ECO:0007669"/>
    <property type="project" value="InterPro"/>
</dbReference>
<dbReference type="GO" id="GO:0003677">
    <property type="term" value="F:DNA binding"/>
    <property type="evidence" value="ECO:0007669"/>
    <property type="project" value="UniProtKB-KW"/>
</dbReference>
<dbReference type="Proteomes" id="UP000595917">
    <property type="component" value="Chromosome"/>
</dbReference>
<dbReference type="AlphaFoldDB" id="A0A7T7XLH9"/>
<dbReference type="EMBL" id="CP067089">
    <property type="protein sequence ID" value="QQO08566.1"/>
    <property type="molecule type" value="Genomic_DNA"/>
</dbReference>
<dbReference type="InterPro" id="IPR036388">
    <property type="entry name" value="WH-like_DNA-bd_sf"/>
</dbReference>
<dbReference type="PRINTS" id="PR00598">
    <property type="entry name" value="HTHMARR"/>
</dbReference>
<proteinExistence type="predicted"/>